<protein>
    <submittedName>
        <fullName evidence="1">Uncharacterized protein</fullName>
    </submittedName>
</protein>
<name>A0A4Y2Q8I4_ARAVE</name>
<accession>A0A4Y2Q8I4</accession>
<keyword evidence="2" id="KW-1185">Reference proteome</keyword>
<dbReference type="Proteomes" id="UP000499080">
    <property type="component" value="Unassembled WGS sequence"/>
</dbReference>
<reference evidence="1 2" key="1">
    <citation type="journal article" date="2019" name="Sci. Rep.">
        <title>Orb-weaving spider Araneus ventricosus genome elucidates the spidroin gene catalogue.</title>
        <authorList>
            <person name="Kono N."/>
            <person name="Nakamura H."/>
            <person name="Ohtoshi R."/>
            <person name="Moran D.A.P."/>
            <person name="Shinohara A."/>
            <person name="Yoshida Y."/>
            <person name="Fujiwara M."/>
            <person name="Mori M."/>
            <person name="Tomita M."/>
            <person name="Arakawa K."/>
        </authorList>
    </citation>
    <scope>NUCLEOTIDE SEQUENCE [LARGE SCALE GENOMIC DNA]</scope>
</reference>
<evidence type="ECO:0000313" key="1">
    <source>
        <dbReference type="EMBL" id="GBN58927.1"/>
    </source>
</evidence>
<sequence length="120" mass="13998">MKLMASRYVLRSPAPHPIFERNQNTLSTVSLYGRRLWTVRQQQPPDEFRQFFLFHMKPMTSRYVSSRFACPSPPFPNEIKKNSFATVHSHMGGDPLDSSPATTTRWISTFFLFYMKAYGV</sequence>
<gene>
    <name evidence="1" type="ORF">AVEN_138328_1</name>
</gene>
<dbReference type="AlphaFoldDB" id="A0A4Y2Q8I4"/>
<dbReference type="EMBL" id="BGPR01013026">
    <property type="protein sequence ID" value="GBN58927.1"/>
    <property type="molecule type" value="Genomic_DNA"/>
</dbReference>
<evidence type="ECO:0000313" key="2">
    <source>
        <dbReference type="Proteomes" id="UP000499080"/>
    </source>
</evidence>
<proteinExistence type="predicted"/>
<organism evidence="1 2">
    <name type="scientific">Araneus ventricosus</name>
    <name type="common">Orbweaver spider</name>
    <name type="synonym">Epeira ventricosa</name>
    <dbReference type="NCBI Taxonomy" id="182803"/>
    <lineage>
        <taxon>Eukaryota</taxon>
        <taxon>Metazoa</taxon>
        <taxon>Ecdysozoa</taxon>
        <taxon>Arthropoda</taxon>
        <taxon>Chelicerata</taxon>
        <taxon>Arachnida</taxon>
        <taxon>Araneae</taxon>
        <taxon>Araneomorphae</taxon>
        <taxon>Entelegynae</taxon>
        <taxon>Araneoidea</taxon>
        <taxon>Araneidae</taxon>
        <taxon>Araneus</taxon>
    </lineage>
</organism>
<comment type="caution">
    <text evidence="1">The sequence shown here is derived from an EMBL/GenBank/DDBJ whole genome shotgun (WGS) entry which is preliminary data.</text>
</comment>